<dbReference type="Proteomes" id="UP000006038">
    <property type="component" value="Chromosome 7"/>
</dbReference>
<name>J3MKV7_ORYBR</name>
<evidence type="ECO:0000313" key="3">
    <source>
        <dbReference type="Proteomes" id="UP000006038"/>
    </source>
</evidence>
<dbReference type="EnsemblPlants" id="OB07G20390.1">
    <property type="protein sequence ID" value="OB07G20390.1"/>
    <property type="gene ID" value="OB07G20390"/>
</dbReference>
<dbReference type="AlphaFoldDB" id="J3MKV7"/>
<dbReference type="Gramene" id="OB07G20390.1">
    <property type="protein sequence ID" value="OB07G20390.1"/>
    <property type="gene ID" value="OB07G20390"/>
</dbReference>
<sequence length="145" mass="16403">MRNSKIRIDGGQTQIPRTERLKYISQKKKIAMKFQGQKIEFLPRNPTIRLGILQPTQSQHPRSRTPPTTKPHRFYRNCSTPLATTNNELAPTKASLPVKDRHGASQEPVASFGNQPPTGRGRRKTEEGRQKIRPLLLVLTPTSSD</sequence>
<evidence type="ECO:0000256" key="1">
    <source>
        <dbReference type="SAM" id="MobiDB-lite"/>
    </source>
</evidence>
<reference evidence="2" key="1">
    <citation type="journal article" date="2013" name="Nat. Commun.">
        <title>Whole-genome sequencing of Oryza brachyantha reveals mechanisms underlying Oryza genome evolution.</title>
        <authorList>
            <person name="Chen J."/>
            <person name="Huang Q."/>
            <person name="Gao D."/>
            <person name="Wang J."/>
            <person name="Lang Y."/>
            <person name="Liu T."/>
            <person name="Li B."/>
            <person name="Bai Z."/>
            <person name="Luis Goicoechea J."/>
            <person name="Liang C."/>
            <person name="Chen C."/>
            <person name="Zhang W."/>
            <person name="Sun S."/>
            <person name="Liao Y."/>
            <person name="Zhang X."/>
            <person name="Yang L."/>
            <person name="Song C."/>
            <person name="Wang M."/>
            <person name="Shi J."/>
            <person name="Liu G."/>
            <person name="Liu J."/>
            <person name="Zhou H."/>
            <person name="Zhou W."/>
            <person name="Yu Q."/>
            <person name="An N."/>
            <person name="Chen Y."/>
            <person name="Cai Q."/>
            <person name="Wang B."/>
            <person name="Liu B."/>
            <person name="Min J."/>
            <person name="Huang Y."/>
            <person name="Wu H."/>
            <person name="Li Z."/>
            <person name="Zhang Y."/>
            <person name="Yin Y."/>
            <person name="Song W."/>
            <person name="Jiang J."/>
            <person name="Jackson S.A."/>
            <person name="Wing R.A."/>
            <person name="Wang J."/>
            <person name="Chen M."/>
        </authorList>
    </citation>
    <scope>NUCLEOTIDE SEQUENCE [LARGE SCALE GENOMIC DNA]</scope>
    <source>
        <strain evidence="2">cv. IRGC 101232</strain>
    </source>
</reference>
<feature type="region of interest" description="Disordered" evidence="1">
    <location>
        <begin position="53"/>
        <end position="133"/>
    </location>
</feature>
<accession>J3MKV7</accession>
<feature type="compositionally biased region" description="Polar residues" evidence="1">
    <location>
        <begin position="77"/>
        <end position="89"/>
    </location>
</feature>
<reference evidence="2" key="2">
    <citation type="submission" date="2013-04" db="UniProtKB">
        <authorList>
            <consortium name="EnsemblPlants"/>
        </authorList>
    </citation>
    <scope>IDENTIFICATION</scope>
</reference>
<dbReference type="HOGENOM" id="CLU_1789914_0_0_1"/>
<organism evidence="2">
    <name type="scientific">Oryza brachyantha</name>
    <name type="common">malo sina</name>
    <dbReference type="NCBI Taxonomy" id="4533"/>
    <lineage>
        <taxon>Eukaryota</taxon>
        <taxon>Viridiplantae</taxon>
        <taxon>Streptophyta</taxon>
        <taxon>Embryophyta</taxon>
        <taxon>Tracheophyta</taxon>
        <taxon>Spermatophyta</taxon>
        <taxon>Magnoliopsida</taxon>
        <taxon>Liliopsida</taxon>
        <taxon>Poales</taxon>
        <taxon>Poaceae</taxon>
        <taxon>BOP clade</taxon>
        <taxon>Oryzoideae</taxon>
        <taxon>Oryzeae</taxon>
        <taxon>Oryzinae</taxon>
        <taxon>Oryza</taxon>
    </lineage>
</organism>
<protein>
    <submittedName>
        <fullName evidence="2">Uncharacterized protein</fullName>
    </submittedName>
</protein>
<evidence type="ECO:0000313" key="2">
    <source>
        <dbReference type="EnsemblPlants" id="OB07G20390.1"/>
    </source>
</evidence>
<proteinExistence type="predicted"/>
<keyword evidence="3" id="KW-1185">Reference proteome</keyword>